<sequence length="72" mass="8579">METYCHDCDHRTNGQAPPWRWMCLKHPRLDGFGYVTRKTWDNFPPYLFCHHVNGGACPLFEPRKETKDGQRK</sequence>
<dbReference type="AlphaFoldDB" id="A0A0F9KB50"/>
<dbReference type="EMBL" id="LAZR01014008">
    <property type="protein sequence ID" value="KKM19363.1"/>
    <property type="molecule type" value="Genomic_DNA"/>
</dbReference>
<evidence type="ECO:0000313" key="1">
    <source>
        <dbReference type="EMBL" id="KKM19363.1"/>
    </source>
</evidence>
<gene>
    <name evidence="1" type="ORF">LCGC14_1656450</name>
</gene>
<organism evidence="1">
    <name type="scientific">marine sediment metagenome</name>
    <dbReference type="NCBI Taxonomy" id="412755"/>
    <lineage>
        <taxon>unclassified sequences</taxon>
        <taxon>metagenomes</taxon>
        <taxon>ecological metagenomes</taxon>
    </lineage>
</organism>
<proteinExistence type="predicted"/>
<protein>
    <submittedName>
        <fullName evidence="1">Uncharacterized protein</fullName>
    </submittedName>
</protein>
<accession>A0A0F9KB50</accession>
<reference evidence="1" key="1">
    <citation type="journal article" date="2015" name="Nature">
        <title>Complex archaea that bridge the gap between prokaryotes and eukaryotes.</title>
        <authorList>
            <person name="Spang A."/>
            <person name="Saw J.H."/>
            <person name="Jorgensen S.L."/>
            <person name="Zaremba-Niedzwiedzka K."/>
            <person name="Martijn J."/>
            <person name="Lind A.E."/>
            <person name="van Eijk R."/>
            <person name="Schleper C."/>
            <person name="Guy L."/>
            <person name="Ettema T.J."/>
        </authorList>
    </citation>
    <scope>NUCLEOTIDE SEQUENCE</scope>
</reference>
<name>A0A0F9KB50_9ZZZZ</name>
<comment type="caution">
    <text evidence="1">The sequence shown here is derived from an EMBL/GenBank/DDBJ whole genome shotgun (WGS) entry which is preliminary data.</text>
</comment>